<gene>
    <name evidence="5" type="ORF">HCN56_01085</name>
</gene>
<evidence type="ECO:0000256" key="2">
    <source>
        <dbReference type="ARBA" id="ARBA00022840"/>
    </source>
</evidence>
<dbReference type="GO" id="GO:0006355">
    <property type="term" value="P:regulation of DNA-templated transcription"/>
    <property type="evidence" value="ECO:0007669"/>
    <property type="project" value="InterPro"/>
</dbReference>
<dbReference type="CDD" id="cd06170">
    <property type="entry name" value="LuxR_C_like"/>
    <property type="match status" value="1"/>
</dbReference>
<dbReference type="SMART" id="SM00028">
    <property type="entry name" value="TPR"/>
    <property type="match status" value="2"/>
</dbReference>
<dbReference type="RefSeq" id="WP_167967500.1">
    <property type="nucleotide sequence ID" value="NZ_BHZG01000016.1"/>
</dbReference>
<organism evidence="5 6">
    <name type="scientific">Streptomyces lonarensis</name>
    <dbReference type="NCBI Taxonomy" id="700599"/>
    <lineage>
        <taxon>Bacteria</taxon>
        <taxon>Bacillati</taxon>
        <taxon>Actinomycetota</taxon>
        <taxon>Actinomycetes</taxon>
        <taxon>Kitasatosporales</taxon>
        <taxon>Streptomycetaceae</taxon>
        <taxon>Streptomyces</taxon>
    </lineage>
</organism>
<evidence type="ECO:0000256" key="3">
    <source>
        <dbReference type="SAM" id="MobiDB-lite"/>
    </source>
</evidence>
<dbReference type="GO" id="GO:0005524">
    <property type="term" value="F:ATP binding"/>
    <property type="evidence" value="ECO:0007669"/>
    <property type="project" value="UniProtKB-KW"/>
</dbReference>
<feature type="region of interest" description="Disordered" evidence="3">
    <location>
        <begin position="89"/>
        <end position="123"/>
    </location>
</feature>
<dbReference type="Gene3D" id="1.25.40.10">
    <property type="entry name" value="Tetratricopeptide repeat domain"/>
    <property type="match status" value="1"/>
</dbReference>
<proteinExistence type="predicted"/>
<dbReference type="InterPro" id="IPR036388">
    <property type="entry name" value="WH-like_DNA-bd_sf"/>
</dbReference>
<dbReference type="Gene3D" id="1.10.10.10">
    <property type="entry name" value="Winged helix-like DNA-binding domain superfamily/Winged helix DNA-binding domain"/>
    <property type="match status" value="1"/>
</dbReference>
<keyword evidence="1" id="KW-0547">Nucleotide-binding</keyword>
<dbReference type="InterPro" id="IPR027417">
    <property type="entry name" value="P-loop_NTPase"/>
</dbReference>
<dbReference type="Pfam" id="PF00196">
    <property type="entry name" value="GerE"/>
    <property type="match status" value="1"/>
</dbReference>
<dbReference type="InterPro" id="IPR011990">
    <property type="entry name" value="TPR-like_helical_dom_sf"/>
</dbReference>
<dbReference type="GO" id="GO:0005737">
    <property type="term" value="C:cytoplasm"/>
    <property type="evidence" value="ECO:0007669"/>
    <property type="project" value="TreeGrafter"/>
</dbReference>
<dbReference type="EMBL" id="JAAVJD010000003">
    <property type="protein sequence ID" value="NJQ04203.1"/>
    <property type="molecule type" value="Genomic_DNA"/>
</dbReference>
<dbReference type="InterPro" id="IPR016032">
    <property type="entry name" value="Sig_transdc_resp-reg_C-effctor"/>
</dbReference>
<dbReference type="SUPFAM" id="SSF48452">
    <property type="entry name" value="TPR-like"/>
    <property type="match status" value="1"/>
</dbReference>
<dbReference type="InterPro" id="IPR019734">
    <property type="entry name" value="TPR_rpt"/>
</dbReference>
<comment type="caution">
    <text evidence="5">The sequence shown here is derived from an EMBL/GenBank/DDBJ whole genome shotgun (WGS) entry which is preliminary data.</text>
</comment>
<evidence type="ECO:0000313" key="6">
    <source>
        <dbReference type="Proteomes" id="UP000578686"/>
    </source>
</evidence>
<dbReference type="AlphaFoldDB" id="A0A7X6CX94"/>
<dbReference type="GO" id="GO:0003677">
    <property type="term" value="F:DNA binding"/>
    <property type="evidence" value="ECO:0007669"/>
    <property type="project" value="InterPro"/>
</dbReference>
<dbReference type="InterPro" id="IPR041664">
    <property type="entry name" value="AAA_16"/>
</dbReference>
<keyword evidence="6" id="KW-1185">Reference proteome</keyword>
<name>A0A7X6CX94_9ACTN</name>
<dbReference type="GO" id="GO:0004016">
    <property type="term" value="F:adenylate cyclase activity"/>
    <property type="evidence" value="ECO:0007669"/>
    <property type="project" value="TreeGrafter"/>
</dbReference>
<dbReference type="PANTHER" id="PTHR16305:SF35">
    <property type="entry name" value="TRANSCRIPTIONAL ACTIVATOR DOMAIN"/>
    <property type="match status" value="1"/>
</dbReference>
<dbReference type="InterPro" id="IPR000792">
    <property type="entry name" value="Tscrpt_reg_LuxR_C"/>
</dbReference>
<reference evidence="5 6" key="1">
    <citation type="submission" date="2020-03" db="EMBL/GenBank/DDBJ databases">
        <title>Draft genome of Streptomyces sp. ventii, isolated from the Axial Seamount in the Pacific Ocean, and resequencing of the two type strains Streptomyces lonarensis strain NCL 716 and Streptomyces bohaiensis strain 11A07.</title>
        <authorList>
            <person name="Loughran R.M."/>
            <person name="Pfannmuller K.M."/>
            <person name="Wasson B.J."/>
            <person name="Deadmond M.C."/>
            <person name="Paddock B.E."/>
            <person name="Koyack M.J."/>
            <person name="Gallegos D.A."/>
            <person name="Mitchell E.A."/>
            <person name="Ushijima B."/>
            <person name="Saw J.H."/>
            <person name="Mcphail K.L."/>
            <person name="Videau P."/>
        </authorList>
    </citation>
    <scope>NUCLEOTIDE SEQUENCE [LARGE SCALE GENOMIC DNA]</scope>
    <source>
        <strain evidence="5 6">NCL716</strain>
    </source>
</reference>
<feature type="domain" description="HTH luxR-type" evidence="4">
    <location>
        <begin position="882"/>
        <end position="947"/>
    </location>
</feature>
<keyword evidence="2" id="KW-0067">ATP-binding</keyword>
<dbReference type="Proteomes" id="UP000578686">
    <property type="component" value="Unassembled WGS sequence"/>
</dbReference>
<dbReference type="SUPFAM" id="SSF46894">
    <property type="entry name" value="C-terminal effector domain of the bipartite response regulators"/>
    <property type="match status" value="1"/>
</dbReference>
<dbReference type="PROSITE" id="PS50043">
    <property type="entry name" value="HTH_LUXR_2"/>
    <property type="match status" value="1"/>
</dbReference>
<dbReference type="SUPFAM" id="SSF52540">
    <property type="entry name" value="P-loop containing nucleoside triphosphate hydrolases"/>
    <property type="match status" value="1"/>
</dbReference>
<evidence type="ECO:0000256" key="1">
    <source>
        <dbReference type="ARBA" id="ARBA00022741"/>
    </source>
</evidence>
<evidence type="ECO:0000313" key="5">
    <source>
        <dbReference type="EMBL" id="NJQ04203.1"/>
    </source>
</evidence>
<dbReference type="SMART" id="SM00382">
    <property type="entry name" value="AAA"/>
    <property type="match status" value="1"/>
</dbReference>
<sequence>MRNRLVTRGPSAAPSDRDRALSTLAARAVDARSGGARLVTLYGRAGSGKTELLRRFRASDSCRRATVLYGACDGPGDYSGLRALFAERPAEPGGTGAAPPPGPAADALAGRPTKPGRGSGAPDGAAVQSVLRDLYRHAAALAWDRPLILLLDDVHRCDPLSLTWIDFLLRRADHLPVLVVLACRSEAEPAAPAVLADITTQRRPLPISLAPLDREEAADLVRDAFGQVGKDTFVDRVHAVSGGNPRTLTRLLGQLRAHGVRPDEAGERSAADMGRHVLARSVREVLEHRPPWVGDVARAVAVLGEEPAELLAALAGVPAATVREGLRVLRRAGVIAADRDDFAHDMVRASVLAGLDGATAARLRTDAALLLSDAGRSSEELACQLLQLPVLDQPWMAGVLRDAAAHAERRAAPDRARRCLRRVLELEPESVAVRLELARLLAETDPPQSLRLLADALPLAVDSGERARVAVLYGRVSIAAHRTADGLRVLDEVLAELDSAPANGSGPAEQELRHLAESTLLLVGTCDRTALAAARSRAERLTPPPGDTPAQRQTLATVSLLTALGGTEAAAVSTHARRALRSAATATESWSLLAAAFGLTLTDEVEDARCALDRLVQYGQDHATLAGRARALSIRSLLNHGVGAYPDALADAAAAVETISGQGWGSATILPRVALATVLVERGEQDRAQALLDGVDHDELGRSVVEYHWHLVARARVRAARGDLTGALELFLHCGRSMTELDVRNSAHLPWWVDAAVLLATLDRHEEARRLAELGREQAERWGTTRARGLARLALGVATTGPAGTAHLAAATELLAASPARAAEARAHHLLGQAQLREGKPRAAREHLRAAIDLAQRCGATALGATARTLLVSAGGRVRRPTASPLDLLTATERTVADLAAGGASNRAIAETLFVTVRTVETHLTSVYRKLGIAGRAELADGLRAVTAPGGRLLAPRTPRTTVHADTDG</sequence>
<protein>
    <submittedName>
        <fullName evidence="5">AAA family ATPase</fullName>
    </submittedName>
</protein>
<dbReference type="PRINTS" id="PR00038">
    <property type="entry name" value="HTHLUXR"/>
</dbReference>
<dbReference type="PANTHER" id="PTHR16305">
    <property type="entry name" value="TESTICULAR SOLUBLE ADENYLYL CYCLASE"/>
    <property type="match status" value="1"/>
</dbReference>
<dbReference type="Pfam" id="PF13191">
    <property type="entry name" value="AAA_16"/>
    <property type="match status" value="1"/>
</dbReference>
<dbReference type="InterPro" id="IPR003593">
    <property type="entry name" value="AAA+_ATPase"/>
</dbReference>
<dbReference type="PROSITE" id="PS00622">
    <property type="entry name" value="HTH_LUXR_1"/>
    <property type="match status" value="1"/>
</dbReference>
<dbReference type="SMART" id="SM00421">
    <property type="entry name" value="HTH_LUXR"/>
    <property type="match status" value="1"/>
</dbReference>
<evidence type="ECO:0000259" key="4">
    <source>
        <dbReference type="PROSITE" id="PS50043"/>
    </source>
</evidence>
<accession>A0A7X6CX94</accession>